<sequence length="663" mass="73176">MSRNRFRVRLEPRDEAGTSANTSSDDVGAPPPTLESQVRVFSTKGKDDWILRKRKVRAPHPRRKTTATPPAIKQEKSPEDGLSNLTSSDPKDDKEEDSTTQRRRKNRRSRSSASLTDESTKTIPPRVTAQSQTSSSSSSAADSILDDLRSHPHSLTVEEQNFVIKWLQFQATAAWGSNSTGRFCPCRDIAWRGIQMYPAGGLPWTLIFCDMFLSWSRRQPLPQRLHQRKALAYKYIAKLLADPQTQASDEALLCVCLAMSADARSLSPEINRVHLKGLAQMIAKRGVGSLFSTVCFMFHPMFSLAYFAMAELEATSMLDVRGAAEKFLGTLQSMQQDGRRSQSDAMHRRRSDDVSEGGVPNQDIDSRSGSSVSSSLWSVAMGKSAINHAVEGVLANPRSKTPSIQQDLSLFLNLYLLNLILWDFLEWPDSAAVFLQQLSIHADNARVRLEMTVWLLAKSWVDADEISQRTDGGAKKEVFLTEAVIDALKIFSRIPDESKEKLILVLSSWLFGCGDEEDGGGGGPEGIDAAVTKPEEGPSSFKARNAPGRLGAGSDGTPERSVSAQRSAADQKRPGKDIDPKLVTPPHQAQVQVQSAGITSKAFRYLSDQDFGGIMAEACSDWYEKNVSKRPLPPMPMISIPPTSPPQRQQQRQRAHPREGRSA</sequence>
<evidence type="ECO:0000313" key="4">
    <source>
        <dbReference type="Proteomes" id="UP000054466"/>
    </source>
</evidence>
<organism evidence="3 4">
    <name type="scientific">Cladophialophora immunda</name>
    <dbReference type="NCBI Taxonomy" id="569365"/>
    <lineage>
        <taxon>Eukaryota</taxon>
        <taxon>Fungi</taxon>
        <taxon>Dikarya</taxon>
        <taxon>Ascomycota</taxon>
        <taxon>Pezizomycotina</taxon>
        <taxon>Eurotiomycetes</taxon>
        <taxon>Chaetothyriomycetidae</taxon>
        <taxon>Chaetothyriales</taxon>
        <taxon>Herpotrichiellaceae</taxon>
        <taxon>Cladophialophora</taxon>
    </lineage>
</organism>
<protein>
    <submittedName>
        <fullName evidence="3">Uncharacterized protein</fullName>
    </submittedName>
</protein>
<dbReference type="RefSeq" id="XP_016243698.1">
    <property type="nucleotide sequence ID" value="XM_016399136.1"/>
</dbReference>
<feature type="compositionally biased region" description="Basic and acidic residues" evidence="1">
    <location>
        <begin position="569"/>
        <end position="580"/>
    </location>
</feature>
<keyword evidence="2" id="KW-0472">Membrane</keyword>
<proteinExistence type="predicted"/>
<reference evidence="3 4" key="1">
    <citation type="submission" date="2015-01" db="EMBL/GenBank/DDBJ databases">
        <title>The Genome Sequence of Cladophialophora immunda CBS83496.</title>
        <authorList>
            <consortium name="The Broad Institute Genomics Platform"/>
            <person name="Cuomo C."/>
            <person name="de Hoog S."/>
            <person name="Gorbushina A."/>
            <person name="Stielow B."/>
            <person name="Teixiera M."/>
            <person name="Abouelleil A."/>
            <person name="Chapman S.B."/>
            <person name="Priest M."/>
            <person name="Young S.K."/>
            <person name="Wortman J."/>
            <person name="Nusbaum C."/>
            <person name="Birren B."/>
        </authorList>
    </citation>
    <scope>NUCLEOTIDE SEQUENCE [LARGE SCALE GENOMIC DNA]</scope>
    <source>
        <strain evidence="3 4">CBS 83496</strain>
    </source>
</reference>
<dbReference type="EMBL" id="KN847046">
    <property type="protein sequence ID" value="KIW23482.1"/>
    <property type="molecule type" value="Genomic_DNA"/>
</dbReference>
<accession>A0A0D2AF13</accession>
<evidence type="ECO:0000313" key="3">
    <source>
        <dbReference type="EMBL" id="KIW23482.1"/>
    </source>
</evidence>
<feature type="region of interest" description="Disordered" evidence="1">
    <location>
        <begin position="332"/>
        <end position="371"/>
    </location>
</feature>
<feature type="compositionally biased region" description="Basic residues" evidence="1">
    <location>
        <begin position="101"/>
        <end position="110"/>
    </location>
</feature>
<name>A0A0D2AF13_9EURO</name>
<feature type="region of interest" description="Disordered" evidence="1">
    <location>
        <begin position="1"/>
        <end position="142"/>
    </location>
</feature>
<dbReference type="AlphaFoldDB" id="A0A0D2AF13"/>
<feature type="region of interest" description="Disordered" evidence="1">
    <location>
        <begin position="627"/>
        <end position="663"/>
    </location>
</feature>
<dbReference type="Proteomes" id="UP000054466">
    <property type="component" value="Unassembled WGS sequence"/>
</dbReference>
<dbReference type="GeneID" id="27350870"/>
<dbReference type="HOGENOM" id="CLU_420352_0_0_1"/>
<gene>
    <name evidence="3" type="ORF">PV07_11676</name>
</gene>
<evidence type="ECO:0000256" key="2">
    <source>
        <dbReference type="SAM" id="Phobius"/>
    </source>
</evidence>
<evidence type="ECO:0000256" key="1">
    <source>
        <dbReference type="SAM" id="MobiDB-lite"/>
    </source>
</evidence>
<feature type="transmembrane region" description="Helical" evidence="2">
    <location>
        <begin position="290"/>
        <end position="309"/>
    </location>
</feature>
<feature type="region of interest" description="Disordered" evidence="1">
    <location>
        <begin position="517"/>
        <end position="587"/>
    </location>
</feature>
<feature type="compositionally biased region" description="Low complexity" evidence="1">
    <location>
        <begin position="128"/>
        <end position="141"/>
    </location>
</feature>
<dbReference type="OrthoDB" id="4147502at2759"/>
<feature type="compositionally biased region" description="Basic and acidic residues" evidence="1">
    <location>
        <begin position="89"/>
        <end position="100"/>
    </location>
</feature>
<keyword evidence="2" id="KW-1133">Transmembrane helix</keyword>
<dbReference type="VEuPathDB" id="FungiDB:PV07_11676"/>
<keyword evidence="4" id="KW-1185">Reference proteome</keyword>
<feature type="compositionally biased region" description="Basic residues" evidence="1">
    <location>
        <begin position="52"/>
        <end position="65"/>
    </location>
</feature>
<feature type="compositionally biased region" description="Basic and acidic residues" evidence="1">
    <location>
        <begin position="337"/>
        <end position="353"/>
    </location>
</feature>
<feature type="compositionally biased region" description="Low complexity" evidence="1">
    <location>
        <begin position="637"/>
        <end position="652"/>
    </location>
</feature>
<keyword evidence="2" id="KW-0812">Transmembrane</keyword>